<proteinExistence type="predicted"/>
<gene>
    <name evidence="2" type="ORF">XBO1_2590002</name>
</gene>
<feature type="region of interest" description="Disordered" evidence="1">
    <location>
        <begin position="39"/>
        <end position="64"/>
    </location>
</feature>
<name>A0A077P9A8_XENBV</name>
<evidence type="ECO:0000256" key="1">
    <source>
        <dbReference type="SAM" id="MobiDB-lite"/>
    </source>
</evidence>
<dbReference type="AlphaFoldDB" id="A0A077P9A8"/>
<evidence type="ECO:0000313" key="2">
    <source>
        <dbReference type="EMBL" id="CDH07223.1"/>
    </source>
</evidence>
<reference evidence="2" key="1">
    <citation type="submission" date="2013-07" db="EMBL/GenBank/DDBJ databases">
        <title>Sub-species coevolution in mutualistic symbiosis.</title>
        <authorList>
            <person name="Murfin K."/>
            <person name="Klassen J."/>
            <person name="Lee M."/>
            <person name="Forst S."/>
            <person name="Stock P."/>
            <person name="Goodrich-Blair H."/>
        </authorList>
    </citation>
    <scope>NUCLEOTIDE SEQUENCE [LARGE SCALE GENOMIC DNA]</scope>
    <source>
        <strain evidence="2">Oregonense</strain>
    </source>
</reference>
<dbReference type="Proteomes" id="UP000028483">
    <property type="component" value="Unassembled WGS sequence"/>
</dbReference>
<comment type="caution">
    <text evidence="2">The sequence shown here is derived from an EMBL/GenBank/DDBJ whole genome shotgun (WGS) entry which is preliminary data.</text>
</comment>
<feature type="compositionally biased region" description="Basic residues" evidence="1">
    <location>
        <begin position="42"/>
        <end position="64"/>
    </location>
</feature>
<protein>
    <submittedName>
        <fullName evidence="2">Uncharacterized protein</fullName>
    </submittedName>
</protein>
<dbReference type="EMBL" id="CBSX010000178">
    <property type="protein sequence ID" value="CDH07223.1"/>
    <property type="molecule type" value="Genomic_DNA"/>
</dbReference>
<accession>A0A077P9A8</accession>
<sequence>MYVSIALGQYGISYERILAMSRPELDGWIAALGRLQGAPAAKNKHRKQVKSLRQKQKQPIKQRG</sequence>
<organism evidence="2">
    <name type="scientific">Xenorhabdus bovienii str. oregonense</name>
    <dbReference type="NCBI Taxonomy" id="1398202"/>
    <lineage>
        <taxon>Bacteria</taxon>
        <taxon>Pseudomonadati</taxon>
        <taxon>Pseudomonadota</taxon>
        <taxon>Gammaproteobacteria</taxon>
        <taxon>Enterobacterales</taxon>
        <taxon>Morganellaceae</taxon>
        <taxon>Xenorhabdus</taxon>
    </lineage>
</organism>
<dbReference type="HOGENOM" id="CLU_2866808_0_0_6"/>